<accession>A0A2T2N2P4</accession>
<keyword evidence="3" id="KW-1185">Reference proteome</keyword>
<dbReference type="EMBL" id="KZ678153">
    <property type="protein sequence ID" value="PSN59725.1"/>
    <property type="molecule type" value="Genomic_DNA"/>
</dbReference>
<sequence>MLRCCAEESGNGMISAPSALLRRRTSRLLSLARACPDGPSSPRLLSPAALLASAYLLLPLPRLPLLPLLPPHPLHPPHTALRGPNDLPRRATVSWACCWKQSERWSTSTMLWPALASSQSNPPPAAAPAPPPPPPPPPTLAASQHSQHALAAPTLLGPVAPQKNNAQPGSTPSGLTGRDPDAVLAISNSVAPADLCCHTQCPTVLKPGVSKYHQPGQQVEPRRVRLPSRLEYWPPLPPLPLSLSSSLLYTKT</sequence>
<evidence type="ECO:0000256" key="1">
    <source>
        <dbReference type="SAM" id="MobiDB-lite"/>
    </source>
</evidence>
<dbReference type="AlphaFoldDB" id="A0A2T2N2P4"/>
<evidence type="ECO:0000313" key="3">
    <source>
        <dbReference type="Proteomes" id="UP000240883"/>
    </source>
</evidence>
<protein>
    <submittedName>
        <fullName evidence="2">Uncharacterized protein</fullName>
    </submittedName>
</protein>
<dbReference type="Proteomes" id="UP000240883">
    <property type="component" value="Unassembled WGS sequence"/>
</dbReference>
<reference evidence="2 3" key="1">
    <citation type="journal article" date="2018" name="Front. Microbiol.">
        <title>Genome-Wide Analysis of Corynespora cassiicola Leaf Fall Disease Putative Effectors.</title>
        <authorList>
            <person name="Lopez D."/>
            <person name="Ribeiro S."/>
            <person name="Label P."/>
            <person name="Fumanal B."/>
            <person name="Venisse J.S."/>
            <person name="Kohler A."/>
            <person name="de Oliveira R.R."/>
            <person name="Labutti K."/>
            <person name="Lipzen A."/>
            <person name="Lail K."/>
            <person name="Bauer D."/>
            <person name="Ohm R.A."/>
            <person name="Barry K.W."/>
            <person name="Spatafora J."/>
            <person name="Grigoriev I.V."/>
            <person name="Martin F.M."/>
            <person name="Pujade-Renaud V."/>
        </authorList>
    </citation>
    <scope>NUCLEOTIDE SEQUENCE [LARGE SCALE GENOMIC DNA]</scope>
    <source>
        <strain evidence="2 3">Philippines</strain>
    </source>
</reference>
<feature type="compositionally biased region" description="Polar residues" evidence="1">
    <location>
        <begin position="162"/>
        <end position="174"/>
    </location>
</feature>
<gene>
    <name evidence="2" type="ORF">BS50DRAFT_223210</name>
</gene>
<feature type="region of interest" description="Disordered" evidence="1">
    <location>
        <begin position="115"/>
        <end position="180"/>
    </location>
</feature>
<name>A0A2T2N2P4_CORCC</name>
<feature type="compositionally biased region" description="Low complexity" evidence="1">
    <location>
        <begin position="140"/>
        <end position="152"/>
    </location>
</feature>
<proteinExistence type="predicted"/>
<organism evidence="2 3">
    <name type="scientific">Corynespora cassiicola Philippines</name>
    <dbReference type="NCBI Taxonomy" id="1448308"/>
    <lineage>
        <taxon>Eukaryota</taxon>
        <taxon>Fungi</taxon>
        <taxon>Dikarya</taxon>
        <taxon>Ascomycota</taxon>
        <taxon>Pezizomycotina</taxon>
        <taxon>Dothideomycetes</taxon>
        <taxon>Pleosporomycetidae</taxon>
        <taxon>Pleosporales</taxon>
        <taxon>Corynesporascaceae</taxon>
        <taxon>Corynespora</taxon>
    </lineage>
</organism>
<evidence type="ECO:0000313" key="2">
    <source>
        <dbReference type="EMBL" id="PSN59725.1"/>
    </source>
</evidence>
<feature type="compositionally biased region" description="Pro residues" evidence="1">
    <location>
        <begin position="121"/>
        <end position="139"/>
    </location>
</feature>